<gene>
    <name evidence="5" type="ORF">KME15_02350</name>
</gene>
<dbReference type="PANTHER" id="PTHR34216">
    <property type="match status" value="1"/>
</dbReference>
<dbReference type="GO" id="GO:0005576">
    <property type="term" value="C:extracellular region"/>
    <property type="evidence" value="ECO:0007669"/>
    <property type="project" value="UniProtKB-SubCell"/>
</dbReference>
<dbReference type="CDD" id="cd10918">
    <property type="entry name" value="CE4_NodB_like_5s_6s"/>
    <property type="match status" value="1"/>
</dbReference>
<dbReference type="AlphaFoldDB" id="A0A951Q939"/>
<dbReference type="Pfam" id="PF01522">
    <property type="entry name" value="Polysacc_deac_1"/>
    <property type="match status" value="1"/>
</dbReference>
<keyword evidence="3" id="KW-0812">Transmembrane</keyword>
<keyword evidence="3" id="KW-0472">Membrane</keyword>
<dbReference type="GO" id="GO:0005975">
    <property type="term" value="P:carbohydrate metabolic process"/>
    <property type="evidence" value="ECO:0007669"/>
    <property type="project" value="InterPro"/>
</dbReference>
<dbReference type="InterPro" id="IPR011330">
    <property type="entry name" value="Glyco_hydro/deAcase_b/a-brl"/>
</dbReference>
<sequence length="300" mass="34838">MHRHQRRRKLSLTVAIVLFISSFLLLMLLFSYWVTPRIPIIGFHGIIDLTHPALGAILNPTAQRMTYPMQDLEKLLEYLVRSHYWFLSAQEMQDFFIEKSQSIPADHKSQKPVMVTFDDSYKTVYTNVIPILERLEKQYGHKAKMVLFINPGTLAKPNHPSTLYLSCKDLQSGYEKGYYDIQSHGQNHKNLTKISDRELLEELVQAQTQLRSCMAGLAPEKAIAAHLAYPYGSMNNHVASVASKYYHSGYLYNSRILRFCWLKDHYRISRLTTNRNKSVDRLIQVVDQAMEIKRDQPCSR</sequence>
<dbReference type="GO" id="GO:0016810">
    <property type="term" value="F:hydrolase activity, acting on carbon-nitrogen (but not peptide) bonds"/>
    <property type="evidence" value="ECO:0007669"/>
    <property type="project" value="InterPro"/>
</dbReference>
<evidence type="ECO:0000259" key="4">
    <source>
        <dbReference type="PROSITE" id="PS51677"/>
    </source>
</evidence>
<dbReference type="Gene3D" id="3.20.20.370">
    <property type="entry name" value="Glycoside hydrolase/deacetylase"/>
    <property type="match status" value="1"/>
</dbReference>
<evidence type="ECO:0000256" key="2">
    <source>
        <dbReference type="ARBA" id="ARBA00022729"/>
    </source>
</evidence>
<feature type="transmembrane region" description="Helical" evidence="3">
    <location>
        <begin position="12"/>
        <end position="34"/>
    </location>
</feature>
<dbReference type="SUPFAM" id="SSF88713">
    <property type="entry name" value="Glycoside hydrolase/deacetylase"/>
    <property type="match status" value="1"/>
</dbReference>
<dbReference type="PROSITE" id="PS51677">
    <property type="entry name" value="NODB"/>
    <property type="match status" value="1"/>
</dbReference>
<feature type="domain" description="NodB homology" evidence="4">
    <location>
        <begin position="111"/>
        <end position="300"/>
    </location>
</feature>
<protein>
    <submittedName>
        <fullName evidence="5">Polysaccharide deacetylase family protein</fullName>
    </submittedName>
</protein>
<accession>A0A951Q939</accession>
<dbReference type="InterPro" id="IPR002509">
    <property type="entry name" value="NODB_dom"/>
</dbReference>
<comment type="subcellular location">
    <subcellularLocation>
        <location evidence="1">Secreted</location>
    </subcellularLocation>
</comment>
<dbReference type="EMBL" id="JAHHHD010000002">
    <property type="protein sequence ID" value="MBW4657489.1"/>
    <property type="molecule type" value="Genomic_DNA"/>
</dbReference>
<organism evidence="5 6">
    <name type="scientific">Drouetiella hepatica Uher 2000/2452</name>
    <dbReference type="NCBI Taxonomy" id="904376"/>
    <lineage>
        <taxon>Bacteria</taxon>
        <taxon>Bacillati</taxon>
        <taxon>Cyanobacteriota</taxon>
        <taxon>Cyanophyceae</taxon>
        <taxon>Oculatellales</taxon>
        <taxon>Oculatellaceae</taxon>
        <taxon>Drouetiella</taxon>
    </lineage>
</organism>
<dbReference type="Proteomes" id="UP000757435">
    <property type="component" value="Unassembled WGS sequence"/>
</dbReference>
<reference evidence="5" key="1">
    <citation type="submission" date="2021-05" db="EMBL/GenBank/DDBJ databases">
        <authorList>
            <person name="Pietrasiak N."/>
            <person name="Ward R."/>
            <person name="Stajich J.E."/>
            <person name="Kurbessoian T."/>
        </authorList>
    </citation>
    <scope>NUCLEOTIDE SEQUENCE</scope>
    <source>
        <strain evidence="5">UHER 2000/2452</strain>
    </source>
</reference>
<evidence type="ECO:0000256" key="1">
    <source>
        <dbReference type="ARBA" id="ARBA00004613"/>
    </source>
</evidence>
<reference evidence="5" key="2">
    <citation type="journal article" date="2022" name="Microbiol. Resour. Announc.">
        <title>Metagenome Sequencing to Explore Phylogenomics of Terrestrial Cyanobacteria.</title>
        <authorList>
            <person name="Ward R.D."/>
            <person name="Stajich J.E."/>
            <person name="Johansen J.R."/>
            <person name="Huntemann M."/>
            <person name="Clum A."/>
            <person name="Foster B."/>
            <person name="Foster B."/>
            <person name="Roux S."/>
            <person name="Palaniappan K."/>
            <person name="Varghese N."/>
            <person name="Mukherjee S."/>
            <person name="Reddy T.B.K."/>
            <person name="Daum C."/>
            <person name="Copeland A."/>
            <person name="Chen I.A."/>
            <person name="Ivanova N.N."/>
            <person name="Kyrpides N.C."/>
            <person name="Shapiro N."/>
            <person name="Eloe-Fadrosh E.A."/>
            <person name="Pietrasiak N."/>
        </authorList>
    </citation>
    <scope>NUCLEOTIDE SEQUENCE</scope>
    <source>
        <strain evidence="5">UHER 2000/2452</strain>
    </source>
</reference>
<keyword evidence="2" id="KW-0732">Signal</keyword>
<comment type="caution">
    <text evidence="5">The sequence shown here is derived from an EMBL/GenBank/DDBJ whole genome shotgun (WGS) entry which is preliminary data.</text>
</comment>
<dbReference type="PANTHER" id="PTHR34216:SF3">
    <property type="entry name" value="POLY-BETA-1,6-N-ACETYL-D-GLUCOSAMINE N-DEACETYLASE"/>
    <property type="match status" value="1"/>
</dbReference>
<evidence type="ECO:0000256" key="3">
    <source>
        <dbReference type="SAM" id="Phobius"/>
    </source>
</evidence>
<evidence type="ECO:0000313" key="5">
    <source>
        <dbReference type="EMBL" id="MBW4657489.1"/>
    </source>
</evidence>
<dbReference type="InterPro" id="IPR051398">
    <property type="entry name" value="Polysacch_Deacetylase"/>
</dbReference>
<proteinExistence type="predicted"/>
<evidence type="ECO:0000313" key="6">
    <source>
        <dbReference type="Proteomes" id="UP000757435"/>
    </source>
</evidence>
<keyword evidence="3" id="KW-1133">Transmembrane helix</keyword>
<name>A0A951Q939_9CYAN</name>